<feature type="chain" id="PRO_5046802158" evidence="1">
    <location>
        <begin position="26"/>
        <end position="121"/>
    </location>
</feature>
<evidence type="ECO:0000256" key="1">
    <source>
        <dbReference type="SAM" id="SignalP"/>
    </source>
</evidence>
<dbReference type="EMBL" id="CP134145">
    <property type="protein sequence ID" value="WNC71972.1"/>
    <property type="molecule type" value="Genomic_DNA"/>
</dbReference>
<reference evidence="3" key="1">
    <citation type="submission" date="2023-09" db="EMBL/GenBank/DDBJ databases">
        <authorList>
            <person name="Li S."/>
            <person name="Li X."/>
            <person name="Zhang C."/>
            <person name="Zhao Z."/>
        </authorList>
    </citation>
    <scope>NUCLEOTIDE SEQUENCE [LARGE SCALE GENOMIC DNA]</scope>
    <source>
        <strain evidence="3">SQ149</strain>
    </source>
</reference>
<organism evidence="2 3">
    <name type="scientific">Thalassotalea psychrophila</name>
    <dbReference type="NCBI Taxonomy" id="3065647"/>
    <lineage>
        <taxon>Bacteria</taxon>
        <taxon>Pseudomonadati</taxon>
        <taxon>Pseudomonadota</taxon>
        <taxon>Gammaproteobacteria</taxon>
        <taxon>Alteromonadales</taxon>
        <taxon>Colwelliaceae</taxon>
        <taxon>Thalassotalea</taxon>
    </lineage>
</organism>
<accession>A0ABY9TT15</accession>
<evidence type="ECO:0000313" key="3">
    <source>
        <dbReference type="Proteomes" id="UP001258994"/>
    </source>
</evidence>
<sequence>MNTLKSVTAITLAGIIALTTTSVNAKERTKGRGAPEIPVIYVTSQNLYYDTLLLKELPYNGTDNFQQLQMAGPTGVQTEFGPTDVGYYGGRWWVDANPNGMMDEDDFYFLCPLLGPGRTEP</sequence>
<dbReference type="Proteomes" id="UP001258994">
    <property type="component" value="Chromosome"/>
</dbReference>
<proteinExistence type="predicted"/>
<keyword evidence="1" id="KW-0732">Signal</keyword>
<protein>
    <submittedName>
        <fullName evidence="2">Uncharacterized protein</fullName>
    </submittedName>
</protein>
<evidence type="ECO:0000313" key="2">
    <source>
        <dbReference type="EMBL" id="WNC71972.1"/>
    </source>
</evidence>
<dbReference type="RefSeq" id="WP_348391092.1">
    <property type="nucleotide sequence ID" value="NZ_CP134145.1"/>
</dbReference>
<keyword evidence="3" id="KW-1185">Reference proteome</keyword>
<gene>
    <name evidence="2" type="ORF">RGQ13_17915</name>
</gene>
<feature type="signal peptide" evidence="1">
    <location>
        <begin position="1"/>
        <end position="25"/>
    </location>
</feature>
<name>A0ABY9TT15_9GAMM</name>